<evidence type="ECO:0000313" key="16">
    <source>
        <dbReference type="EMBL" id="KAL1398955.1"/>
    </source>
</evidence>
<dbReference type="PANTHER" id="PTHR24292:SF54">
    <property type="entry name" value="CYP9F3-RELATED"/>
    <property type="match status" value="1"/>
</dbReference>
<dbReference type="PROSITE" id="PS00086">
    <property type="entry name" value="CYTOCHROME_P450"/>
    <property type="match status" value="1"/>
</dbReference>
<dbReference type="InterPro" id="IPR001128">
    <property type="entry name" value="Cyt_P450"/>
</dbReference>
<evidence type="ECO:0000256" key="13">
    <source>
        <dbReference type="ARBA" id="ARBA00023136"/>
    </source>
</evidence>
<protein>
    <recommendedName>
        <fullName evidence="18">Cytochrome P450</fullName>
    </recommendedName>
</protein>
<dbReference type="GO" id="GO:0004497">
    <property type="term" value="F:monooxygenase activity"/>
    <property type="evidence" value="ECO:0007669"/>
    <property type="project" value="UniProtKB-KW"/>
</dbReference>
<reference evidence="16 17" key="1">
    <citation type="submission" date="2024-05" db="EMBL/GenBank/DDBJ databases">
        <title>Culex pipiens pipiens assembly and annotation.</title>
        <authorList>
            <person name="Alout H."/>
            <person name="Durand T."/>
        </authorList>
    </citation>
    <scope>NUCLEOTIDE SEQUENCE [LARGE SCALE GENOMIC DNA]</scope>
    <source>
        <strain evidence="16">HA-2024</strain>
        <tissue evidence="16">Whole body</tissue>
    </source>
</reference>
<dbReference type="AlphaFoldDB" id="A0ABD1DH20"/>
<proteinExistence type="inferred from homology"/>
<evidence type="ECO:0000256" key="2">
    <source>
        <dbReference type="ARBA" id="ARBA00003690"/>
    </source>
</evidence>
<organism evidence="16 17">
    <name type="scientific">Culex pipiens pipiens</name>
    <name type="common">Northern house mosquito</name>
    <dbReference type="NCBI Taxonomy" id="38569"/>
    <lineage>
        <taxon>Eukaryota</taxon>
        <taxon>Metazoa</taxon>
        <taxon>Ecdysozoa</taxon>
        <taxon>Arthropoda</taxon>
        <taxon>Hexapoda</taxon>
        <taxon>Insecta</taxon>
        <taxon>Pterygota</taxon>
        <taxon>Neoptera</taxon>
        <taxon>Endopterygota</taxon>
        <taxon>Diptera</taxon>
        <taxon>Nematocera</taxon>
        <taxon>Culicoidea</taxon>
        <taxon>Culicidae</taxon>
        <taxon>Culicinae</taxon>
        <taxon>Culicini</taxon>
        <taxon>Culex</taxon>
        <taxon>Culex</taxon>
    </lineage>
</organism>
<name>A0ABD1DH20_CULPP</name>
<comment type="function">
    <text evidence="2">May be involved in the metabolism of insect hormones and in the breakdown of synthetic insecticides.</text>
</comment>
<dbReference type="SUPFAM" id="SSF48264">
    <property type="entry name" value="Cytochrome P450"/>
    <property type="match status" value="1"/>
</dbReference>
<feature type="binding site" description="axial binding residue" evidence="14">
    <location>
        <position position="424"/>
    </location>
    <ligand>
        <name>heme</name>
        <dbReference type="ChEBI" id="CHEBI:30413"/>
    </ligand>
    <ligandPart>
        <name>Fe</name>
        <dbReference type="ChEBI" id="CHEBI:18248"/>
    </ligandPart>
</feature>
<dbReference type="InterPro" id="IPR017972">
    <property type="entry name" value="Cyt_P450_CS"/>
</dbReference>
<dbReference type="Pfam" id="PF00067">
    <property type="entry name" value="p450"/>
    <property type="match status" value="1"/>
</dbReference>
<dbReference type="Proteomes" id="UP001562425">
    <property type="component" value="Unassembled WGS sequence"/>
</dbReference>
<keyword evidence="8" id="KW-0256">Endoplasmic reticulum</keyword>
<evidence type="ECO:0000256" key="11">
    <source>
        <dbReference type="ARBA" id="ARBA00023004"/>
    </source>
</evidence>
<keyword evidence="6 14" id="KW-0349">Heme</keyword>
<evidence type="ECO:0000256" key="14">
    <source>
        <dbReference type="PIRSR" id="PIRSR602401-1"/>
    </source>
</evidence>
<dbReference type="GO" id="GO:0005789">
    <property type="term" value="C:endoplasmic reticulum membrane"/>
    <property type="evidence" value="ECO:0007669"/>
    <property type="project" value="UniProtKB-SubCell"/>
</dbReference>
<gene>
    <name evidence="16" type="ORF">pipiens_002301</name>
</gene>
<dbReference type="GO" id="GO:0046872">
    <property type="term" value="F:metal ion binding"/>
    <property type="evidence" value="ECO:0007669"/>
    <property type="project" value="UniProtKB-KW"/>
</dbReference>
<dbReference type="InterPro" id="IPR036396">
    <property type="entry name" value="Cyt_P450_sf"/>
</dbReference>
<dbReference type="InterPro" id="IPR050476">
    <property type="entry name" value="Insect_CytP450_Detox"/>
</dbReference>
<keyword evidence="7 14" id="KW-0479">Metal-binding</keyword>
<accession>A0ABD1DH20</accession>
<keyword evidence="17" id="KW-1185">Reference proteome</keyword>
<evidence type="ECO:0000256" key="3">
    <source>
        <dbReference type="ARBA" id="ARBA00004174"/>
    </source>
</evidence>
<evidence type="ECO:0000256" key="9">
    <source>
        <dbReference type="ARBA" id="ARBA00022848"/>
    </source>
</evidence>
<comment type="caution">
    <text evidence="16">The sequence shown here is derived from an EMBL/GenBank/DDBJ whole genome shotgun (WGS) entry which is preliminary data.</text>
</comment>
<evidence type="ECO:0000313" key="17">
    <source>
        <dbReference type="Proteomes" id="UP001562425"/>
    </source>
</evidence>
<comment type="cofactor">
    <cofactor evidence="1 14">
        <name>heme</name>
        <dbReference type="ChEBI" id="CHEBI:30413"/>
    </cofactor>
</comment>
<dbReference type="PRINTS" id="PR00463">
    <property type="entry name" value="EP450I"/>
</dbReference>
<sequence length="481" mass="55674">MNAFAWIIALALLALALYLLYRWGTANYDYFEQRRVPYVLPFSAYGRMLTGKLHPVDAAGEGYRVFPDERFSGFFVFRQPGYLIHDPELIKQITIKDFDHFVDHSFNISPELDPFLGRSLFFQSGNSWKHGRIGLSPAFTGSKMRNMFELLTSYCEGAMRRLAESTKGKIEKEVKDLFQRFGNDIMASISFGMDIDSVRDPDNVFHQKGKRFTATTGIQGLKFFLVTLGGEKLLKWLGILLTPRDVADFYLDVVSRTIKYREENSVVRPDFIHLLLQARKNILHHDQHDEKLESAGFSTVEEHLTSTSENPKQWTDLDIAAAAASFFFGVQEELGDGRLTYEAMQRMKYLDMVFTETLRKWPPFGVLTRKCNKEYVMENVHAIQRDPQFYPDPMRFDPERFSDENRHLINQDTFLPFGSGPRNCIGSRLALMQAKCLLYYLFRYFTVEISERTDVPLQLDITALGLSAKNGFWFYLIPREI</sequence>
<dbReference type="Gene3D" id="1.10.630.10">
    <property type="entry name" value="Cytochrome P450"/>
    <property type="match status" value="2"/>
</dbReference>
<evidence type="ECO:0000256" key="4">
    <source>
        <dbReference type="ARBA" id="ARBA00004406"/>
    </source>
</evidence>
<keyword evidence="12 15" id="KW-0503">Monooxygenase</keyword>
<evidence type="ECO:0000256" key="6">
    <source>
        <dbReference type="ARBA" id="ARBA00022617"/>
    </source>
</evidence>
<evidence type="ECO:0000256" key="15">
    <source>
        <dbReference type="RuleBase" id="RU000461"/>
    </source>
</evidence>
<keyword evidence="11 14" id="KW-0408">Iron</keyword>
<dbReference type="InterPro" id="IPR002401">
    <property type="entry name" value="Cyt_P450_E_grp-I"/>
</dbReference>
<comment type="similarity">
    <text evidence="5 15">Belongs to the cytochrome P450 family.</text>
</comment>
<evidence type="ECO:0000256" key="8">
    <source>
        <dbReference type="ARBA" id="ARBA00022824"/>
    </source>
</evidence>
<evidence type="ECO:0008006" key="18">
    <source>
        <dbReference type="Google" id="ProtNLM"/>
    </source>
</evidence>
<dbReference type="CDD" id="cd11056">
    <property type="entry name" value="CYP6-like"/>
    <property type="match status" value="1"/>
</dbReference>
<keyword evidence="9" id="KW-0492">Microsome</keyword>
<evidence type="ECO:0000256" key="10">
    <source>
        <dbReference type="ARBA" id="ARBA00023002"/>
    </source>
</evidence>
<comment type="subcellular location">
    <subcellularLocation>
        <location evidence="4">Endoplasmic reticulum membrane</location>
        <topology evidence="4">Peripheral membrane protein</topology>
    </subcellularLocation>
    <subcellularLocation>
        <location evidence="3">Microsome membrane</location>
        <topology evidence="3">Peripheral membrane protein</topology>
    </subcellularLocation>
</comment>
<evidence type="ECO:0000256" key="12">
    <source>
        <dbReference type="ARBA" id="ARBA00023033"/>
    </source>
</evidence>
<keyword evidence="13" id="KW-0472">Membrane</keyword>
<dbReference type="EMBL" id="JBEHCU010005704">
    <property type="protein sequence ID" value="KAL1398955.1"/>
    <property type="molecule type" value="Genomic_DNA"/>
</dbReference>
<dbReference type="PANTHER" id="PTHR24292">
    <property type="entry name" value="CYTOCHROME P450"/>
    <property type="match status" value="1"/>
</dbReference>
<evidence type="ECO:0000256" key="5">
    <source>
        <dbReference type="ARBA" id="ARBA00010617"/>
    </source>
</evidence>
<keyword evidence="10 15" id="KW-0560">Oxidoreductase</keyword>
<evidence type="ECO:0000256" key="1">
    <source>
        <dbReference type="ARBA" id="ARBA00001971"/>
    </source>
</evidence>
<evidence type="ECO:0000256" key="7">
    <source>
        <dbReference type="ARBA" id="ARBA00022723"/>
    </source>
</evidence>